<dbReference type="InterPro" id="IPR019596">
    <property type="entry name" value="Phage_Mu_GpM_tail_tub"/>
</dbReference>
<comment type="caution">
    <text evidence="2">The sequence shown here is derived from an EMBL/GenBank/DDBJ whole genome shotgun (WGS) entry which is preliminary data.</text>
</comment>
<evidence type="ECO:0000313" key="2">
    <source>
        <dbReference type="EMBL" id="MCE7510258.1"/>
    </source>
</evidence>
<accession>A0A9Q3W6W9</accession>
<keyword evidence="3" id="KW-1185">Reference proteome</keyword>
<evidence type="ECO:0000256" key="1">
    <source>
        <dbReference type="SAM" id="MobiDB-lite"/>
    </source>
</evidence>
<dbReference type="AlphaFoldDB" id="A0A9Q3W6W9"/>
<proteinExistence type="predicted"/>
<name>A0A9Q3W6W9_9GAMM</name>
<protein>
    <submittedName>
        <fullName evidence="2">Phage tail tube protein</fullName>
    </submittedName>
</protein>
<dbReference type="Pfam" id="PF10618">
    <property type="entry name" value="Tail_tube"/>
    <property type="match status" value="1"/>
</dbReference>
<dbReference type="RefSeq" id="WP_233926047.1">
    <property type="nucleotide sequence ID" value="NZ_JAJVKT010000022.1"/>
</dbReference>
<sequence>MPKLLGRAWIEKDGQVLRTNEGATLELGGIASETKVGNNIVLGHTESIVPGAVECQVSLAEGDRVSDFRGSGLVISFRADTGQRFIVRDAVLMNPPQMTDGDGGAIPLRYEGQPAEEV</sequence>
<reference evidence="2" key="1">
    <citation type="submission" date="2022-01" db="EMBL/GenBank/DDBJ databases">
        <authorList>
            <person name="Karlyshev A.V."/>
            <person name="Jaspars M."/>
        </authorList>
    </citation>
    <scope>NUCLEOTIDE SEQUENCE</scope>
    <source>
        <strain evidence="2">AGSA3-2</strain>
    </source>
</reference>
<gene>
    <name evidence="2" type="ORF">LZG35_16585</name>
</gene>
<dbReference type="EMBL" id="JAJVKT010000022">
    <property type="protein sequence ID" value="MCE7510258.1"/>
    <property type="molecule type" value="Genomic_DNA"/>
</dbReference>
<dbReference type="Proteomes" id="UP001107961">
    <property type="component" value="Unassembled WGS sequence"/>
</dbReference>
<evidence type="ECO:0000313" key="3">
    <source>
        <dbReference type="Proteomes" id="UP001107961"/>
    </source>
</evidence>
<feature type="region of interest" description="Disordered" evidence="1">
    <location>
        <begin position="96"/>
        <end position="118"/>
    </location>
</feature>
<organism evidence="2 3">
    <name type="scientific">Alloalcanivorax xenomutans</name>
    <dbReference type="NCBI Taxonomy" id="1094342"/>
    <lineage>
        <taxon>Bacteria</taxon>
        <taxon>Pseudomonadati</taxon>
        <taxon>Pseudomonadota</taxon>
        <taxon>Gammaproteobacteria</taxon>
        <taxon>Oceanospirillales</taxon>
        <taxon>Alcanivoracaceae</taxon>
        <taxon>Alloalcanivorax</taxon>
    </lineage>
</organism>